<evidence type="ECO:0000256" key="1">
    <source>
        <dbReference type="SAM" id="MobiDB-lite"/>
    </source>
</evidence>
<feature type="compositionally biased region" description="Basic and acidic residues" evidence="1">
    <location>
        <begin position="105"/>
        <end position="123"/>
    </location>
</feature>
<feature type="compositionally biased region" description="Low complexity" evidence="1">
    <location>
        <begin position="125"/>
        <end position="138"/>
    </location>
</feature>
<feature type="region of interest" description="Disordered" evidence="1">
    <location>
        <begin position="96"/>
        <end position="144"/>
    </location>
</feature>
<evidence type="ECO:0000313" key="2">
    <source>
        <dbReference type="EMBL" id="CAK9049538.1"/>
    </source>
</evidence>
<comment type="caution">
    <text evidence="2">The sequence shown here is derived from an EMBL/GenBank/DDBJ whole genome shotgun (WGS) entry which is preliminary data.</text>
</comment>
<organism evidence="2 3">
    <name type="scientific">Durusdinium trenchii</name>
    <dbReference type="NCBI Taxonomy" id="1381693"/>
    <lineage>
        <taxon>Eukaryota</taxon>
        <taxon>Sar</taxon>
        <taxon>Alveolata</taxon>
        <taxon>Dinophyceae</taxon>
        <taxon>Suessiales</taxon>
        <taxon>Symbiodiniaceae</taxon>
        <taxon>Durusdinium</taxon>
    </lineage>
</organism>
<dbReference type="Proteomes" id="UP001642484">
    <property type="component" value="Unassembled WGS sequence"/>
</dbReference>
<name>A0ABP0MED1_9DINO</name>
<reference evidence="2 3" key="1">
    <citation type="submission" date="2024-02" db="EMBL/GenBank/DDBJ databases">
        <authorList>
            <person name="Chen Y."/>
            <person name="Shah S."/>
            <person name="Dougan E. K."/>
            <person name="Thang M."/>
            <person name="Chan C."/>
        </authorList>
    </citation>
    <scope>NUCLEOTIDE SEQUENCE [LARGE SCALE GENOMIC DNA]</scope>
</reference>
<evidence type="ECO:0000313" key="3">
    <source>
        <dbReference type="Proteomes" id="UP001642484"/>
    </source>
</evidence>
<proteinExistence type="predicted"/>
<gene>
    <name evidence="2" type="ORF">CCMP2556_LOCUS25345</name>
</gene>
<feature type="compositionally biased region" description="Basic and acidic residues" evidence="1">
    <location>
        <begin position="40"/>
        <end position="53"/>
    </location>
</feature>
<dbReference type="EMBL" id="CAXAMN010017002">
    <property type="protein sequence ID" value="CAK9049538.1"/>
    <property type="molecule type" value="Genomic_DNA"/>
</dbReference>
<feature type="region of interest" description="Disordered" evidence="1">
    <location>
        <begin position="39"/>
        <end position="61"/>
    </location>
</feature>
<protein>
    <submittedName>
        <fullName evidence="2">Uncharacterized protein</fullName>
    </submittedName>
</protein>
<keyword evidence="3" id="KW-1185">Reference proteome</keyword>
<sequence>MAIRALLRSVEADLRTGLLALQWRAERSGAVKLGKSRFRSGKDLTETSDHQEGELQDLSSEPLSLAVPQLREDDSPPALRLQSLLQGLSFNVEGQTWSNSIAETPKAEIERLKSASRRAEHGDVAGPSASASPAANASADEKTS</sequence>
<accession>A0ABP0MED1</accession>